<reference evidence="2" key="1">
    <citation type="submission" date="2021-07" db="EMBL/GenBank/DDBJ databases">
        <title>Shinella sp. nov., a novel member of the genus Shinella from water.</title>
        <authorList>
            <person name="Deng Y."/>
        </authorList>
    </citation>
    <scope>NUCLEOTIDE SEQUENCE</scope>
    <source>
        <strain evidence="2">CPCC 100929</strain>
    </source>
</reference>
<dbReference type="Proteomes" id="UP000996601">
    <property type="component" value="Unassembled WGS sequence"/>
</dbReference>
<name>A0ABT1R7V6_9HYPH</name>
<feature type="compositionally biased region" description="Basic and acidic residues" evidence="1">
    <location>
        <begin position="129"/>
        <end position="146"/>
    </location>
</feature>
<evidence type="ECO:0000313" key="2">
    <source>
        <dbReference type="EMBL" id="MCQ4631257.1"/>
    </source>
</evidence>
<feature type="region of interest" description="Disordered" evidence="1">
    <location>
        <begin position="125"/>
        <end position="146"/>
    </location>
</feature>
<protein>
    <submittedName>
        <fullName evidence="2">DUF2934 domain-containing protein</fullName>
    </submittedName>
</protein>
<dbReference type="Pfam" id="PF11154">
    <property type="entry name" value="DUF2934"/>
    <property type="match status" value="1"/>
</dbReference>
<accession>A0ABT1R7V6</accession>
<sequence>MLSPDKACVQSLRRPKAHAYSRFLTCASGHIIQRGRRAGRGTSRHALRSLLKCEGSNSMTDDREEKIRKRAHELWRQEGQPDGKPDDHWFQAAREIDQGDGEIEGDDVPNLAAVREAARQHTDAFVVKTDLEDADQREVPGTREQP</sequence>
<keyword evidence="3" id="KW-1185">Reference proteome</keyword>
<proteinExistence type="predicted"/>
<evidence type="ECO:0000256" key="1">
    <source>
        <dbReference type="SAM" id="MobiDB-lite"/>
    </source>
</evidence>
<organism evidence="2 3">
    <name type="scientific">Shinella lacus</name>
    <dbReference type="NCBI Taxonomy" id="2654216"/>
    <lineage>
        <taxon>Bacteria</taxon>
        <taxon>Pseudomonadati</taxon>
        <taxon>Pseudomonadota</taxon>
        <taxon>Alphaproteobacteria</taxon>
        <taxon>Hyphomicrobiales</taxon>
        <taxon>Rhizobiaceae</taxon>
        <taxon>Shinella</taxon>
    </lineage>
</organism>
<gene>
    <name evidence="2" type="ORF">GB927_014485</name>
</gene>
<comment type="caution">
    <text evidence="2">The sequence shown here is derived from an EMBL/GenBank/DDBJ whole genome shotgun (WGS) entry which is preliminary data.</text>
</comment>
<dbReference type="InterPro" id="IPR021327">
    <property type="entry name" value="DUF2934"/>
</dbReference>
<dbReference type="EMBL" id="WHSB02000005">
    <property type="protein sequence ID" value="MCQ4631257.1"/>
    <property type="molecule type" value="Genomic_DNA"/>
</dbReference>
<evidence type="ECO:0000313" key="3">
    <source>
        <dbReference type="Proteomes" id="UP000996601"/>
    </source>
</evidence>